<protein>
    <submittedName>
        <fullName evidence="1">Uncharacterized protein</fullName>
    </submittedName>
</protein>
<reference evidence="1" key="1">
    <citation type="journal article" date="2015" name="Nature">
        <title>Complex archaea that bridge the gap between prokaryotes and eukaryotes.</title>
        <authorList>
            <person name="Spang A."/>
            <person name="Saw J.H."/>
            <person name="Jorgensen S.L."/>
            <person name="Zaremba-Niedzwiedzka K."/>
            <person name="Martijn J."/>
            <person name="Lind A.E."/>
            <person name="van Eijk R."/>
            <person name="Schleper C."/>
            <person name="Guy L."/>
            <person name="Ettema T.J."/>
        </authorList>
    </citation>
    <scope>NUCLEOTIDE SEQUENCE</scope>
</reference>
<gene>
    <name evidence="1" type="ORF">LCGC14_1634050</name>
</gene>
<accession>A0A0F9KHE3</accession>
<dbReference type="SUPFAM" id="SSF52540">
    <property type="entry name" value="P-loop containing nucleoside triphosphate hydrolases"/>
    <property type="match status" value="1"/>
</dbReference>
<name>A0A0F9KHE3_9ZZZZ</name>
<comment type="caution">
    <text evidence="1">The sequence shown here is derived from an EMBL/GenBank/DDBJ whole genome shotgun (WGS) entry which is preliminary data.</text>
</comment>
<proteinExistence type="predicted"/>
<dbReference type="AlphaFoldDB" id="A0A0F9KHE3"/>
<organism evidence="1">
    <name type="scientific">marine sediment metagenome</name>
    <dbReference type="NCBI Taxonomy" id="412755"/>
    <lineage>
        <taxon>unclassified sequences</taxon>
        <taxon>metagenomes</taxon>
        <taxon>ecological metagenomes</taxon>
    </lineage>
</organism>
<dbReference type="Gene3D" id="3.40.50.300">
    <property type="entry name" value="P-loop containing nucleotide triphosphate hydrolases"/>
    <property type="match status" value="1"/>
</dbReference>
<evidence type="ECO:0000313" key="1">
    <source>
        <dbReference type="EMBL" id="KKM21573.1"/>
    </source>
</evidence>
<dbReference type="InterPro" id="IPR027417">
    <property type="entry name" value="P-loop_NTPase"/>
</dbReference>
<sequence length="484" mass="54272">MARGNLVPEIDLANFDEQTLDLYEAALDEQQHDPEFFIEHALGHNLWEKQREIVCSVRDHQRTAVRSCHGAGKTYTAAQILLWFAYSFPHSIVLTTAPTFRQVERILWKELRVAWKSARVPLGGFMRKVPALEISDDWFSLGFSTDDPDAFQGHHEESVLVVFDEASGIGRDLWISADSVLTSANCRLLAIGNPTDPTSQFFDEFKVANVSKISISAFQTPNFTAFGLTQETMVDGSWRNRITGPLPNPKLITPEWVADKVLRWGVESSLWKSRVIGEFPDTGTDALIPLSWVEAAAQRDIEPTEPIELACDVARFGDDETVIGGRAGRFYRMVYNEHDQDLMRTCGEVVRALSDTGASVARIDEIGVGAGVLDRLVELERPVEGINAGKPANDPERFVNARAEMFWGLRERFDPREAAIDIDPDDDELHSQLASIKYKVDSRGRIQIESKEDMKKRGLASPDRADTLAMAFYKPASSDDVELW</sequence>
<dbReference type="Gene3D" id="3.30.420.240">
    <property type="match status" value="1"/>
</dbReference>
<dbReference type="EMBL" id="LAZR01013521">
    <property type="protein sequence ID" value="KKM21573.1"/>
    <property type="molecule type" value="Genomic_DNA"/>
</dbReference>